<keyword evidence="9" id="KW-0012">Acyltransferase</keyword>
<dbReference type="InterPro" id="IPR004255">
    <property type="entry name" value="O-acyltransferase_WSD1_N"/>
</dbReference>
<evidence type="ECO:0000256" key="10">
    <source>
        <dbReference type="ARBA" id="ARBA00048109"/>
    </source>
</evidence>
<proteinExistence type="inferred from homology"/>
<evidence type="ECO:0000256" key="3">
    <source>
        <dbReference type="ARBA" id="ARBA00009587"/>
    </source>
</evidence>
<evidence type="ECO:0000256" key="7">
    <source>
        <dbReference type="ARBA" id="ARBA00022798"/>
    </source>
</evidence>
<evidence type="ECO:0000259" key="11">
    <source>
        <dbReference type="Pfam" id="PF03007"/>
    </source>
</evidence>
<keyword evidence="7" id="KW-0319">Glycerol metabolism</keyword>
<evidence type="ECO:0000256" key="9">
    <source>
        <dbReference type="ARBA" id="ARBA00023315"/>
    </source>
</evidence>
<organism evidence="13 14">
    <name type="scientific">Gordonia rubripertincta</name>
    <name type="common">Rhodococcus corallinus</name>
    <dbReference type="NCBI Taxonomy" id="36822"/>
    <lineage>
        <taxon>Bacteria</taxon>
        <taxon>Bacillati</taxon>
        <taxon>Actinomycetota</taxon>
        <taxon>Actinomycetes</taxon>
        <taxon>Mycobacteriales</taxon>
        <taxon>Gordoniaceae</taxon>
        <taxon>Gordonia</taxon>
    </lineage>
</organism>
<dbReference type="Pfam" id="PF03007">
    <property type="entry name" value="WS_DGAT_cat"/>
    <property type="match status" value="1"/>
</dbReference>
<comment type="catalytic activity">
    <reaction evidence="10">
        <text>an acyl-CoA + a 1,2-diacyl-sn-glycerol = a triacyl-sn-glycerol + CoA</text>
        <dbReference type="Rhea" id="RHEA:10868"/>
        <dbReference type="ChEBI" id="CHEBI:17815"/>
        <dbReference type="ChEBI" id="CHEBI:57287"/>
        <dbReference type="ChEBI" id="CHEBI:58342"/>
        <dbReference type="ChEBI" id="CHEBI:64615"/>
        <dbReference type="EC" id="2.3.1.20"/>
    </reaction>
</comment>
<name>A0ABT4N259_GORRU</name>
<gene>
    <name evidence="13" type="ORF">O4213_25440</name>
</gene>
<dbReference type="InterPro" id="IPR009721">
    <property type="entry name" value="O-acyltransferase_WSD1_C"/>
</dbReference>
<dbReference type="InterPro" id="IPR045034">
    <property type="entry name" value="O-acyltransferase_WSD1-like"/>
</dbReference>
<evidence type="ECO:0000256" key="1">
    <source>
        <dbReference type="ARBA" id="ARBA00004771"/>
    </source>
</evidence>
<keyword evidence="14" id="KW-1185">Reference proteome</keyword>
<evidence type="ECO:0000256" key="5">
    <source>
        <dbReference type="ARBA" id="ARBA00022516"/>
    </source>
</evidence>
<keyword evidence="5" id="KW-0444">Lipid biosynthesis</keyword>
<comment type="pathway">
    <text evidence="1">Glycerolipid metabolism; triacylglycerol biosynthesis.</text>
</comment>
<keyword evidence="8" id="KW-0443">Lipid metabolism</keyword>
<reference evidence="13" key="1">
    <citation type="submission" date="2022-12" db="EMBL/GenBank/DDBJ databases">
        <authorList>
            <person name="Krivoruchko A.V."/>
            <person name="Elkin A."/>
        </authorList>
    </citation>
    <scope>NUCLEOTIDE SEQUENCE</scope>
    <source>
        <strain evidence="13">IEGM 1388</strain>
    </source>
</reference>
<evidence type="ECO:0000256" key="4">
    <source>
        <dbReference type="ARBA" id="ARBA00013244"/>
    </source>
</evidence>
<protein>
    <recommendedName>
        <fullName evidence="4">diacylglycerol O-acyltransferase</fullName>
        <ecNumber evidence="4">2.3.1.20</ecNumber>
    </recommendedName>
</protein>
<dbReference type="Gene3D" id="3.30.559.10">
    <property type="entry name" value="Chloramphenicol acetyltransferase-like domain"/>
    <property type="match status" value="1"/>
</dbReference>
<evidence type="ECO:0000313" key="13">
    <source>
        <dbReference type="EMBL" id="MCZ4553354.1"/>
    </source>
</evidence>
<dbReference type="Proteomes" id="UP001067235">
    <property type="component" value="Unassembled WGS sequence"/>
</dbReference>
<dbReference type="RefSeq" id="WP_301574035.1">
    <property type="nucleotide sequence ID" value="NZ_JAPWIE010000009.1"/>
</dbReference>
<dbReference type="InterPro" id="IPR023213">
    <property type="entry name" value="CAT-like_dom_sf"/>
</dbReference>
<comment type="similarity">
    <text evidence="3">Belongs to the long-chain O-acyltransferase family.</text>
</comment>
<sequence length="462" mass="50799">MRQINGRDAVFLYLGDDGSASTVLSCNVVENPDGQPLQITAEDVAAWAEVRIQISDLFRSKLIRLPGDFALPYWVHDADFDIGNHIEIHRSGSRDWSSVRAHLARLADAPLDLRRPPWMVHVIPDIKGFPDHEGPVSLIAFHCHHAAFDGMTLGLISTQMFGDESLIRPGEVVSDGALSRPALIRRELARSPAVGYRFIRGAYTAFRDARRRTSDTPADPDGVWPVTRFNGLFAGPRTADLVCLPRDEVLELKSRIEGVTVNDLMLSVIGEALAGHLASLGESPQTSLSSLVPVATRSEGPSHTLNQFTFMVANMHTDEPDRAIRLKNIAMGTKAEKSRALAAHADRKDNGMIEVTPAPVLRLLAYLGRRSRRRRAPLTRAPFNTVVSNVRTPDIERRIFGLGIVNGFAIQPIATGTTLAHTVLNRKNLINISITVDGAVMADAGDYCDRLRESFRAHQQAL</sequence>
<dbReference type="PANTHER" id="PTHR31650:SF1">
    <property type="entry name" value="WAX ESTER SYNTHASE_DIACYLGLYCEROL ACYLTRANSFERASE 4-RELATED"/>
    <property type="match status" value="1"/>
</dbReference>
<comment type="caution">
    <text evidence="13">The sequence shown here is derived from an EMBL/GenBank/DDBJ whole genome shotgun (WGS) entry which is preliminary data.</text>
</comment>
<evidence type="ECO:0000313" key="14">
    <source>
        <dbReference type="Proteomes" id="UP001067235"/>
    </source>
</evidence>
<feature type="domain" description="O-acyltransferase WSD1-like N-terminal" evidence="11">
    <location>
        <begin position="5"/>
        <end position="264"/>
    </location>
</feature>
<feature type="domain" description="O-acyltransferase WSD1 C-terminal" evidence="12">
    <location>
        <begin position="306"/>
        <end position="456"/>
    </location>
</feature>
<dbReference type="Pfam" id="PF06974">
    <property type="entry name" value="WS_DGAT_C"/>
    <property type="match status" value="1"/>
</dbReference>
<comment type="pathway">
    <text evidence="2">Lipid metabolism.</text>
</comment>
<dbReference type="PANTHER" id="PTHR31650">
    <property type="entry name" value="O-ACYLTRANSFERASE (WSD1-LIKE) FAMILY PROTEIN"/>
    <property type="match status" value="1"/>
</dbReference>
<keyword evidence="6" id="KW-0808">Transferase</keyword>
<evidence type="ECO:0000256" key="6">
    <source>
        <dbReference type="ARBA" id="ARBA00022679"/>
    </source>
</evidence>
<dbReference type="EMBL" id="JAPWIE010000009">
    <property type="protein sequence ID" value="MCZ4553354.1"/>
    <property type="molecule type" value="Genomic_DNA"/>
</dbReference>
<evidence type="ECO:0000256" key="2">
    <source>
        <dbReference type="ARBA" id="ARBA00005189"/>
    </source>
</evidence>
<accession>A0ABT4N259</accession>
<dbReference type="EC" id="2.3.1.20" evidence="4"/>
<evidence type="ECO:0000259" key="12">
    <source>
        <dbReference type="Pfam" id="PF06974"/>
    </source>
</evidence>
<evidence type="ECO:0000256" key="8">
    <source>
        <dbReference type="ARBA" id="ARBA00023098"/>
    </source>
</evidence>